<dbReference type="GO" id="GO:0020037">
    <property type="term" value="F:heme binding"/>
    <property type="evidence" value="ECO:0007669"/>
    <property type="project" value="InterPro"/>
</dbReference>
<evidence type="ECO:0000256" key="5">
    <source>
        <dbReference type="ARBA" id="ARBA00022692"/>
    </source>
</evidence>
<feature type="transmembrane region" description="Helical" evidence="11">
    <location>
        <begin position="312"/>
        <end position="331"/>
    </location>
</feature>
<dbReference type="Pfam" id="PF16327">
    <property type="entry name" value="CcmF_C"/>
    <property type="match status" value="1"/>
</dbReference>
<dbReference type="InterPro" id="IPR002541">
    <property type="entry name" value="Cyt_c_assembly"/>
</dbReference>
<name>A0A8J2V1K4_9PROT</name>
<feature type="transmembrane region" description="Helical" evidence="11">
    <location>
        <begin position="273"/>
        <end position="292"/>
    </location>
</feature>
<proteinExistence type="inferred from homology"/>
<comment type="subcellular location">
    <subcellularLocation>
        <location evidence="1">Cell inner membrane</location>
        <topology evidence="1">Multi-pass membrane protein</topology>
    </subcellularLocation>
</comment>
<dbReference type="EMBL" id="BMGH01000001">
    <property type="protein sequence ID" value="GGD00410.1"/>
    <property type="molecule type" value="Genomic_DNA"/>
</dbReference>
<sequence>MIAEIGHLALILALLVAILQTVVPLWAAHVGDGRGMAIAAPASIVQFVLILVAFLALMHAYVTSDFSLLNVYQNSHTAKPMLYKVAGVWGNHEGSMVLWLLMLSFFGALVGVLGATLPPSLKARVLGIQALIGVGFIAFSLFTSNPFERIFPVPLNGTDLNPLLQDPGLAFHPPFLYLGYVGFSVAFSFAIAALLEGRVDPAWARWVRPWTLLAWAALTLGIAMGSWWAYYELGWGGYWFWDPVENASLMPWLAGTALLHCAIVVEKRDTLKLWTILMAITAFSTSLLGTFIVRSGVLTSVHSFASDPGRGVLLLGLCGILTGGALILFALRGAAMKPGGTFSVISRESALILNNLVLSVLLFTVLIGTFWPTIAEVITGERVSVGPPYFNLISIPLMLLLSVFMGFGVLLPWKRGNLKSAALGLRWAIGLAGLVAVASLIASGFRNVLAAVALIISMLIIFGTLTDIAFRSKMFQTGAAETLRRLRGFSRAYWGGSLAHLGLGVAILGMVGTSLWVNETMQVMAPGDEVEVGGYAVRFNGVSERNVANYRTEIASVTLLQNGVEVAELSPERRWYPVARQMTTEAAIHPRWFDDVYVAIGEPRGEDGRARIVRAYHHPLVMYLWSGAILMVLGGLVSLSDRRLRVGAPRPSRRSSERPGVAPAPKPAPAE</sequence>
<dbReference type="PRINTS" id="PR01411">
    <property type="entry name" value="CCMFBIOGNSIS"/>
</dbReference>
<feature type="transmembrane region" description="Helical" evidence="11">
    <location>
        <begin position="352"/>
        <end position="374"/>
    </location>
</feature>
<evidence type="ECO:0000259" key="13">
    <source>
        <dbReference type="Pfam" id="PF16327"/>
    </source>
</evidence>
<evidence type="ECO:0000256" key="10">
    <source>
        <dbReference type="SAM" id="MobiDB-lite"/>
    </source>
</evidence>
<feature type="compositionally biased region" description="Pro residues" evidence="10">
    <location>
        <begin position="662"/>
        <end position="671"/>
    </location>
</feature>
<keyword evidence="15" id="KW-1185">Reference proteome</keyword>
<feature type="transmembrane region" description="Helical" evidence="11">
    <location>
        <begin position="249"/>
        <end position="266"/>
    </location>
</feature>
<evidence type="ECO:0000256" key="1">
    <source>
        <dbReference type="ARBA" id="ARBA00004429"/>
    </source>
</evidence>
<organism evidence="14 15">
    <name type="scientific">Aquisalinus flavus</name>
    <dbReference type="NCBI Taxonomy" id="1526572"/>
    <lineage>
        <taxon>Bacteria</taxon>
        <taxon>Pseudomonadati</taxon>
        <taxon>Pseudomonadota</taxon>
        <taxon>Alphaproteobacteria</taxon>
        <taxon>Parvularculales</taxon>
        <taxon>Parvularculaceae</taxon>
        <taxon>Aquisalinus</taxon>
    </lineage>
</organism>
<protein>
    <submittedName>
        <fullName evidence="14">C-type cytochrome biogenesis protein CcmF</fullName>
    </submittedName>
</protein>
<feature type="transmembrane region" description="Helical" evidence="11">
    <location>
        <begin position="423"/>
        <end position="442"/>
    </location>
</feature>
<dbReference type="GO" id="GO:0017004">
    <property type="term" value="P:cytochrome complex assembly"/>
    <property type="evidence" value="ECO:0007669"/>
    <property type="project" value="UniProtKB-KW"/>
</dbReference>
<dbReference type="PANTHER" id="PTHR43653:SF1">
    <property type="entry name" value="CYTOCHROME C-TYPE BIOGENESIS PROTEIN CCMF"/>
    <property type="match status" value="1"/>
</dbReference>
<comment type="similarity">
    <text evidence="2">Belongs to the CcmF/CycK/Ccl1/NrfE/CcsA family.</text>
</comment>
<dbReference type="PRINTS" id="PR01410">
    <property type="entry name" value="CCBIOGENESIS"/>
</dbReference>
<dbReference type="NCBIfam" id="NF007691">
    <property type="entry name" value="PRK10369.1"/>
    <property type="match status" value="1"/>
</dbReference>
<evidence type="ECO:0000256" key="7">
    <source>
        <dbReference type="ARBA" id="ARBA00022989"/>
    </source>
</evidence>
<reference evidence="14" key="1">
    <citation type="journal article" date="2014" name="Int. J. Syst. Evol. Microbiol.">
        <title>Complete genome sequence of Corynebacterium casei LMG S-19264T (=DSM 44701T), isolated from a smear-ripened cheese.</title>
        <authorList>
            <consortium name="US DOE Joint Genome Institute (JGI-PGF)"/>
            <person name="Walter F."/>
            <person name="Albersmeier A."/>
            <person name="Kalinowski J."/>
            <person name="Ruckert C."/>
        </authorList>
    </citation>
    <scope>NUCLEOTIDE SEQUENCE</scope>
    <source>
        <strain evidence="14">CGMCC 1.12921</strain>
    </source>
</reference>
<dbReference type="GO" id="GO:0015232">
    <property type="term" value="F:heme transmembrane transporter activity"/>
    <property type="evidence" value="ECO:0007669"/>
    <property type="project" value="InterPro"/>
</dbReference>
<keyword evidence="7 11" id="KW-1133">Transmembrane helix</keyword>
<evidence type="ECO:0000313" key="15">
    <source>
        <dbReference type="Proteomes" id="UP000613582"/>
    </source>
</evidence>
<evidence type="ECO:0000256" key="9">
    <source>
        <dbReference type="ARBA" id="ARBA00037230"/>
    </source>
</evidence>
<feature type="transmembrane region" description="Helical" evidence="11">
    <location>
        <begin position="207"/>
        <end position="229"/>
    </location>
</feature>
<dbReference type="AlphaFoldDB" id="A0A8J2V1K4"/>
<keyword evidence="5 11" id="KW-0812">Transmembrane</keyword>
<dbReference type="Pfam" id="PF01578">
    <property type="entry name" value="Cytochrom_C_asm"/>
    <property type="match status" value="1"/>
</dbReference>
<dbReference type="GO" id="GO:0005886">
    <property type="term" value="C:plasma membrane"/>
    <property type="evidence" value="ECO:0007669"/>
    <property type="project" value="UniProtKB-SubCell"/>
</dbReference>
<feature type="transmembrane region" description="Helical" evidence="11">
    <location>
        <begin position="96"/>
        <end position="118"/>
    </location>
</feature>
<comment type="function">
    <text evidence="9">Required for the biogenesis of c-type cytochromes. Possible subunit of a heme lyase.</text>
</comment>
<feature type="transmembrane region" description="Helical" evidence="11">
    <location>
        <begin position="620"/>
        <end position="640"/>
    </location>
</feature>
<gene>
    <name evidence="14" type="primary">ccmF</name>
    <name evidence="14" type="ORF">GCM10011342_06760</name>
</gene>
<dbReference type="InterPro" id="IPR003568">
    <property type="entry name" value="Cyt_c_biogenesis_CcmF"/>
</dbReference>
<evidence type="ECO:0000256" key="11">
    <source>
        <dbReference type="SAM" id="Phobius"/>
    </source>
</evidence>
<evidence type="ECO:0000256" key="6">
    <source>
        <dbReference type="ARBA" id="ARBA00022748"/>
    </source>
</evidence>
<feature type="transmembrane region" description="Helical" evidence="11">
    <location>
        <begin position="491"/>
        <end position="517"/>
    </location>
</feature>
<dbReference type="InterPro" id="IPR032523">
    <property type="entry name" value="CcmF_C"/>
</dbReference>
<keyword evidence="6" id="KW-0201">Cytochrome c-type biogenesis</keyword>
<keyword evidence="3" id="KW-1003">Cell membrane</keyword>
<evidence type="ECO:0000256" key="2">
    <source>
        <dbReference type="ARBA" id="ARBA00009186"/>
    </source>
</evidence>
<evidence type="ECO:0000256" key="4">
    <source>
        <dbReference type="ARBA" id="ARBA00022519"/>
    </source>
</evidence>
<evidence type="ECO:0000256" key="8">
    <source>
        <dbReference type="ARBA" id="ARBA00023136"/>
    </source>
</evidence>
<dbReference type="PANTHER" id="PTHR43653">
    <property type="entry name" value="CYTOCHROME C ASSEMBLY PROTEIN-RELATED"/>
    <property type="match status" value="1"/>
</dbReference>
<feature type="transmembrane region" description="Helical" evidence="11">
    <location>
        <begin position="6"/>
        <end position="26"/>
    </location>
</feature>
<dbReference type="InterPro" id="IPR003567">
    <property type="entry name" value="Cyt_c_biogenesis"/>
</dbReference>
<keyword evidence="8 11" id="KW-0472">Membrane</keyword>
<comment type="caution">
    <text evidence="14">The sequence shown here is derived from an EMBL/GenBank/DDBJ whole genome shotgun (WGS) entry which is preliminary data.</text>
</comment>
<keyword evidence="4" id="KW-0997">Cell inner membrane</keyword>
<feature type="transmembrane region" description="Helical" evidence="11">
    <location>
        <begin position="125"/>
        <end position="142"/>
    </location>
</feature>
<evidence type="ECO:0000259" key="12">
    <source>
        <dbReference type="Pfam" id="PF01578"/>
    </source>
</evidence>
<feature type="transmembrane region" description="Helical" evidence="11">
    <location>
        <begin position="389"/>
        <end position="411"/>
    </location>
</feature>
<feature type="domain" description="Cytochrome c assembly protein" evidence="12">
    <location>
        <begin position="89"/>
        <end position="295"/>
    </location>
</feature>
<feature type="transmembrane region" description="Helical" evidence="11">
    <location>
        <begin position="448"/>
        <end position="470"/>
    </location>
</feature>
<accession>A0A8J2V1K4</accession>
<dbReference type="Proteomes" id="UP000613582">
    <property type="component" value="Unassembled WGS sequence"/>
</dbReference>
<dbReference type="NCBIfam" id="TIGR00353">
    <property type="entry name" value="nrfE"/>
    <property type="match status" value="1"/>
</dbReference>
<dbReference type="RefSeq" id="WP_188159874.1">
    <property type="nucleotide sequence ID" value="NZ_BMGH01000001.1"/>
</dbReference>
<reference evidence="14" key="2">
    <citation type="submission" date="2020-09" db="EMBL/GenBank/DDBJ databases">
        <authorList>
            <person name="Sun Q."/>
            <person name="Zhou Y."/>
        </authorList>
    </citation>
    <scope>NUCLEOTIDE SEQUENCE</scope>
    <source>
        <strain evidence="14">CGMCC 1.12921</strain>
    </source>
</reference>
<feature type="transmembrane region" description="Helical" evidence="11">
    <location>
        <begin position="38"/>
        <end position="62"/>
    </location>
</feature>
<evidence type="ECO:0000313" key="14">
    <source>
        <dbReference type="EMBL" id="GGD00410.1"/>
    </source>
</evidence>
<feature type="domain" description="Cytochrome c-type biogenesis protein CcmF C-terminal" evidence="13">
    <location>
        <begin position="315"/>
        <end position="642"/>
    </location>
</feature>
<evidence type="ECO:0000256" key="3">
    <source>
        <dbReference type="ARBA" id="ARBA00022475"/>
    </source>
</evidence>
<feature type="transmembrane region" description="Helical" evidence="11">
    <location>
        <begin position="175"/>
        <end position="195"/>
    </location>
</feature>
<feature type="region of interest" description="Disordered" evidence="10">
    <location>
        <begin position="647"/>
        <end position="671"/>
    </location>
</feature>